<evidence type="ECO:0000313" key="1">
    <source>
        <dbReference type="EMBL" id="MCE7507105.1"/>
    </source>
</evidence>
<name>A0A9Q3ZBD8_9GAMM</name>
<dbReference type="RefSeq" id="WP_055099697.1">
    <property type="nucleotide sequence ID" value="NZ_CP169221.1"/>
</dbReference>
<proteinExistence type="predicted"/>
<gene>
    <name evidence="1" type="ORF">LZG35_00540</name>
</gene>
<sequence>MSLFNTGFSRARGLTPVLLATALAACGGGGGSSGSGGGGQVPFLTIDENNAERVLYIALQGALGSPSILSAIASVGFFEPSDCTSGQLIITPGGETPPERAEAQSCEISLDGSSLLVNGTLDYDYDSHIEVETSSFRMIATSGSEQVDVVMSGEFDYDAELQPVEKGFISDGDVRIDAELTRDSETLSMNFWMSSLASTDFWNADNQYSLNLSSILLFDGGSYRVSMETPASLIQDDGDEVCYSDGRLNLRGANNSYITLLASGRDNISVDINGATTKYSCAEFEAYMETIEANFKVED</sequence>
<comment type="caution">
    <text evidence="1">The sequence shown here is derived from an EMBL/GenBank/DDBJ whole genome shotgun (WGS) entry which is preliminary data.</text>
</comment>
<keyword evidence="2" id="KW-1185">Reference proteome</keyword>
<dbReference type="EMBL" id="JAJVKT010000001">
    <property type="protein sequence ID" value="MCE7507105.1"/>
    <property type="molecule type" value="Genomic_DNA"/>
</dbReference>
<dbReference type="AlphaFoldDB" id="A0A9Q3ZBD8"/>
<organism evidence="1 2">
    <name type="scientific">Alloalcanivorax xenomutans</name>
    <dbReference type="NCBI Taxonomy" id="1094342"/>
    <lineage>
        <taxon>Bacteria</taxon>
        <taxon>Pseudomonadati</taxon>
        <taxon>Pseudomonadota</taxon>
        <taxon>Gammaproteobacteria</taxon>
        <taxon>Oceanospirillales</taxon>
        <taxon>Alcanivoracaceae</taxon>
        <taxon>Alloalcanivorax</taxon>
    </lineage>
</organism>
<accession>A0A9Q3ZBD8</accession>
<protein>
    <submittedName>
        <fullName evidence="1">Uncharacterized protein</fullName>
    </submittedName>
</protein>
<reference evidence="1" key="1">
    <citation type="submission" date="2022-01" db="EMBL/GenBank/DDBJ databases">
        <authorList>
            <person name="Karlyshev A.V."/>
            <person name="Jaspars M."/>
        </authorList>
    </citation>
    <scope>NUCLEOTIDE SEQUENCE</scope>
    <source>
        <strain evidence="1">AGSA3-2</strain>
    </source>
</reference>
<evidence type="ECO:0000313" key="2">
    <source>
        <dbReference type="Proteomes" id="UP001107961"/>
    </source>
</evidence>
<dbReference type="Proteomes" id="UP001107961">
    <property type="component" value="Unassembled WGS sequence"/>
</dbReference>